<feature type="transmembrane region" description="Helical" evidence="7">
    <location>
        <begin position="20"/>
        <end position="44"/>
    </location>
</feature>
<dbReference type="AlphaFoldDB" id="A0A0A1UG57"/>
<gene>
    <name evidence="8" type="ORF">EIN_047200</name>
</gene>
<organism evidence="8 9">
    <name type="scientific">Entamoeba invadens IP1</name>
    <dbReference type="NCBI Taxonomy" id="370355"/>
    <lineage>
        <taxon>Eukaryota</taxon>
        <taxon>Amoebozoa</taxon>
        <taxon>Evosea</taxon>
        <taxon>Archamoebae</taxon>
        <taxon>Mastigamoebida</taxon>
        <taxon>Entamoebidae</taxon>
        <taxon>Entamoeba</taxon>
    </lineage>
</organism>
<evidence type="ECO:0000256" key="1">
    <source>
        <dbReference type="ARBA" id="ARBA00004477"/>
    </source>
</evidence>
<dbReference type="InterPro" id="IPR007599">
    <property type="entry name" value="DER1"/>
</dbReference>
<keyword evidence="9" id="KW-1185">Reference proteome</keyword>
<comment type="subcellular location">
    <subcellularLocation>
        <location evidence="1 7">Endoplasmic reticulum membrane</location>
        <topology evidence="1 7">Multi-pass membrane protein</topology>
    </subcellularLocation>
</comment>
<feature type="transmembrane region" description="Helical" evidence="7">
    <location>
        <begin position="157"/>
        <end position="183"/>
    </location>
</feature>
<dbReference type="OMA" id="SSPAEWY"/>
<dbReference type="GO" id="GO:0006950">
    <property type="term" value="P:response to stress"/>
    <property type="evidence" value="ECO:0007669"/>
    <property type="project" value="UniProtKB-ARBA"/>
</dbReference>
<proteinExistence type="inferred from homology"/>
<dbReference type="SUPFAM" id="SSF144091">
    <property type="entry name" value="Rhomboid-like"/>
    <property type="match status" value="1"/>
</dbReference>
<dbReference type="OrthoDB" id="19102at2759"/>
<evidence type="ECO:0000256" key="5">
    <source>
        <dbReference type="ARBA" id="ARBA00022989"/>
    </source>
</evidence>
<evidence type="ECO:0000313" key="9">
    <source>
        <dbReference type="Proteomes" id="UP000014680"/>
    </source>
</evidence>
<dbReference type="GeneID" id="14893466"/>
<dbReference type="KEGG" id="eiv:EIN_047200"/>
<feature type="transmembrane region" description="Helical" evidence="7">
    <location>
        <begin position="56"/>
        <end position="77"/>
    </location>
</feature>
<reference evidence="8 9" key="1">
    <citation type="submission" date="2012-10" db="EMBL/GenBank/DDBJ databases">
        <authorList>
            <person name="Zafar N."/>
            <person name="Inman J."/>
            <person name="Hall N."/>
            <person name="Lorenzi H."/>
            <person name="Caler E."/>
        </authorList>
    </citation>
    <scope>NUCLEOTIDE SEQUENCE [LARGE SCALE GENOMIC DNA]</scope>
    <source>
        <strain evidence="8 9">IP1</strain>
    </source>
</reference>
<dbReference type="GO" id="GO:0005789">
    <property type="term" value="C:endoplasmic reticulum membrane"/>
    <property type="evidence" value="ECO:0007669"/>
    <property type="project" value="UniProtKB-SubCell"/>
</dbReference>
<evidence type="ECO:0000256" key="6">
    <source>
        <dbReference type="ARBA" id="ARBA00023136"/>
    </source>
</evidence>
<keyword evidence="5 7" id="KW-1133">Transmembrane helix</keyword>
<keyword evidence="3 7" id="KW-0812">Transmembrane</keyword>
<dbReference type="EMBL" id="KB206215">
    <property type="protein sequence ID" value="ELP94437.1"/>
    <property type="molecule type" value="Genomic_DNA"/>
</dbReference>
<sequence>MQQNESPFMLFLNAIPICTRVMLISTLSFSIATSFYPSIGYLSYFDEEEITERFQVWRLFTPFFVMRMGFPFIMHLLMLYKFSAELEESYFNNTKDYVLYLLFILGLIDTFSVLYVPLHQQFITCIVYTCCRADPESVMSFLFGITLKRKYVPWALILLNVLMGSQLLPSFVLIAIAHCYYFVRHVIPVHYPQIPRLI</sequence>
<accession>A0A0A1UG57</accession>
<evidence type="ECO:0000256" key="2">
    <source>
        <dbReference type="ARBA" id="ARBA00008917"/>
    </source>
</evidence>
<dbReference type="InterPro" id="IPR035952">
    <property type="entry name" value="Rhomboid-like_sf"/>
</dbReference>
<name>A0A0A1UG57_ENTIV</name>
<feature type="transmembrane region" description="Helical" evidence="7">
    <location>
        <begin position="97"/>
        <end position="116"/>
    </location>
</feature>
<keyword evidence="6 7" id="KW-0472">Membrane</keyword>
<dbReference type="PANTHER" id="PTHR11009">
    <property type="entry name" value="DER1-LIKE PROTEIN, DERLIN"/>
    <property type="match status" value="1"/>
</dbReference>
<dbReference type="RefSeq" id="XP_004261208.1">
    <property type="nucleotide sequence ID" value="XM_004261160.1"/>
</dbReference>
<comment type="function">
    <text evidence="7">May be involved in the degradation of misfolded endoplasmic reticulum (ER) luminal proteins.</text>
</comment>
<protein>
    <recommendedName>
        <fullName evidence="7">Derlin</fullName>
    </recommendedName>
</protein>
<dbReference type="Pfam" id="PF04511">
    <property type="entry name" value="DER1"/>
    <property type="match status" value="1"/>
</dbReference>
<evidence type="ECO:0000256" key="7">
    <source>
        <dbReference type="RuleBase" id="RU363059"/>
    </source>
</evidence>
<evidence type="ECO:0000256" key="3">
    <source>
        <dbReference type="ARBA" id="ARBA00022692"/>
    </source>
</evidence>
<evidence type="ECO:0000256" key="4">
    <source>
        <dbReference type="ARBA" id="ARBA00022824"/>
    </source>
</evidence>
<comment type="similarity">
    <text evidence="2 7">Belongs to the derlin family.</text>
</comment>
<evidence type="ECO:0000313" key="8">
    <source>
        <dbReference type="EMBL" id="ELP94437.1"/>
    </source>
</evidence>
<keyword evidence="4 7" id="KW-0256">Endoplasmic reticulum</keyword>
<dbReference type="Proteomes" id="UP000014680">
    <property type="component" value="Unassembled WGS sequence"/>
</dbReference>
<dbReference type="VEuPathDB" id="AmoebaDB:EIN_047200"/>